<accession>A0A6I4IWS9</accession>
<reference evidence="2" key="1">
    <citation type="submission" date="2019-05" db="EMBL/GenBank/DDBJ databases">
        <title>Flavobacterium profundi sp. nov., isolated from a deep-sea seamount.</title>
        <authorList>
            <person name="Zhang D.-C."/>
        </authorList>
    </citation>
    <scope>NUCLEOTIDE SEQUENCE [LARGE SCALE GENOMIC DNA]</scope>
    <source>
        <strain evidence="2">TP390</strain>
    </source>
</reference>
<name>A0A6I4IWS9_9FLAO</name>
<comment type="caution">
    <text evidence="1">The sequence shown here is derived from an EMBL/GenBank/DDBJ whole genome shotgun (WGS) entry which is preliminary data.</text>
</comment>
<evidence type="ECO:0008006" key="3">
    <source>
        <dbReference type="Google" id="ProtNLM"/>
    </source>
</evidence>
<organism evidence="1 2">
    <name type="scientific">Flavobacterium profundi</name>
    <dbReference type="NCBI Taxonomy" id="1774945"/>
    <lineage>
        <taxon>Bacteria</taxon>
        <taxon>Pseudomonadati</taxon>
        <taxon>Bacteroidota</taxon>
        <taxon>Flavobacteriia</taxon>
        <taxon>Flavobacteriales</taxon>
        <taxon>Flavobacteriaceae</taxon>
        <taxon>Flavobacterium</taxon>
    </lineage>
</organism>
<protein>
    <recommendedName>
        <fullName evidence="3">Four helix bundle protein</fullName>
    </recommendedName>
</protein>
<dbReference type="EMBL" id="WQLW01000017">
    <property type="protein sequence ID" value="MVO10878.1"/>
    <property type="molecule type" value="Genomic_DNA"/>
</dbReference>
<dbReference type="OrthoDB" id="1440983at2"/>
<keyword evidence="2" id="KW-1185">Reference proteome</keyword>
<dbReference type="AlphaFoldDB" id="A0A6I4IWS9"/>
<evidence type="ECO:0000313" key="1">
    <source>
        <dbReference type="EMBL" id="MVO10878.1"/>
    </source>
</evidence>
<proteinExistence type="predicted"/>
<sequence>MNNKIPMTEKIAGEIVKICFDVSEFSKLYDLEHPKNPSKLSEISEEIKKGFKWFINIDSENEMYLKTNEYIHSVNKALELYQDSNVVIKNKDKIILQLTQLQLHLSNLKKEFSTK</sequence>
<evidence type="ECO:0000313" key="2">
    <source>
        <dbReference type="Proteomes" id="UP000431264"/>
    </source>
</evidence>
<dbReference type="Proteomes" id="UP000431264">
    <property type="component" value="Unassembled WGS sequence"/>
</dbReference>
<gene>
    <name evidence="1" type="ORF">GOQ30_17030</name>
</gene>
<dbReference type="RefSeq" id="WP_140999301.1">
    <property type="nucleotide sequence ID" value="NZ_VDCZ01000017.1"/>
</dbReference>